<dbReference type="GO" id="GO:0003735">
    <property type="term" value="F:structural constituent of ribosome"/>
    <property type="evidence" value="ECO:0007669"/>
    <property type="project" value="InterPro"/>
</dbReference>
<dbReference type="CDD" id="cd00392">
    <property type="entry name" value="Ribosomal_L13"/>
    <property type="match status" value="1"/>
</dbReference>
<organism evidence="7 8">
    <name type="scientific">Desulfurispira natronophila</name>
    <dbReference type="NCBI Taxonomy" id="682562"/>
    <lineage>
        <taxon>Bacteria</taxon>
        <taxon>Pseudomonadati</taxon>
        <taxon>Chrysiogenota</taxon>
        <taxon>Chrysiogenia</taxon>
        <taxon>Chrysiogenales</taxon>
        <taxon>Chrysiogenaceae</taxon>
        <taxon>Desulfurispira</taxon>
    </lineage>
</organism>
<dbReference type="NCBIfam" id="TIGR01066">
    <property type="entry name" value="rplM_bact"/>
    <property type="match status" value="1"/>
</dbReference>
<comment type="caution">
    <text evidence="7">The sequence shown here is derived from an EMBL/GenBank/DDBJ whole genome shotgun (WGS) entry which is preliminary data.</text>
</comment>
<comment type="similarity">
    <text evidence="1 6">Belongs to the universal ribosomal protein uL13 family.</text>
</comment>
<dbReference type="PIRSF" id="PIRSF002181">
    <property type="entry name" value="Ribosomal_L13"/>
    <property type="match status" value="1"/>
</dbReference>
<reference evidence="7 8" key="1">
    <citation type="submission" date="2020-08" db="EMBL/GenBank/DDBJ databases">
        <title>Genomic Encyclopedia of Type Strains, Phase IV (KMG-IV): sequencing the most valuable type-strain genomes for metagenomic binning, comparative biology and taxonomic classification.</title>
        <authorList>
            <person name="Goeker M."/>
        </authorList>
    </citation>
    <scope>NUCLEOTIDE SEQUENCE [LARGE SCALE GENOMIC DNA]</scope>
    <source>
        <strain evidence="7 8">DSM 22071</strain>
    </source>
</reference>
<evidence type="ECO:0000313" key="7">
    <source>
        <dbReference type="EMBL" id="MBB5021213.1"/>
    </source>
</evidence>
<dbReference type="FunFam" id="3.90.1180.10:FF:000001">
    <property type="entry name" value="50S ribosomal protein L13"/>
    <property type="match status" value="1"/>
</dbReference>
<proteinExistence type="inferred from homology"/>
<gene>
    <name evidence="6" type="primary">rplM</name>
    <name evidence="7" type="ORF">HNR37_000519</name>
</gene>
<dbReference type="GO" id="GO:0022625">
    <property type="term" value="C:cytosolic large ribosomal subunit"/>
    <property type="evidence" value="ECO:0007669"/>
    <property type="project" value="TreeGrafter"/>
</dbReference>
<dbReference type="SUPFAM" id="SSF52161">
    <property type="entry name" value="Ribosomal protein L13"/>
    <property type="match status" value="1"/>
</dbReference>
<dbReference type="AlphaFoldDB" id="A0A7W8DGG4"/>
<keyword evidence="4 6" id="KW-0687">Ribonucleoprotein</keyword>
<dbReference type="GO" id="GO:0017148">
    <property type="term" value="P:negative regulation of translation"/>
    <property type="evidence" value="ECO:0007669"/>
    <property type="project" value="TreeGrafter"/>
</dbReference>
<dbReference type="RefSeq" id="WP_183729495.1">
    <property type="nucleotide sequence ID" value="NZ_JACHID010000002.1"/>
</dbReference>
<dbReference type="EMBL" id="JACHID010000002">
    <property type="protein sequence ID" value="MBB5021213.1"/>
    <property type="molecule type" value="Genomic_DNA"/>
</dbReference>
<dbReference type="Proteomes" id="UP000528322">
    <property type="component" value="Unassembled WGS sequence"/>
</dbReference>
<keyword evidence="3 6" id="KW-0689">Ribosomal protein</keyword>
<dbReference type="PANTHER" id="PTHR11545">
    <property type="entry name" value="RIBOSOMAL PROTEIN L13"/>
    <property type="match status" value="1"/>
</dbReference>
<evidence type="ECO:0000256" key="4">
    <source>
        <dbReference type="ARBA" id="ARBA00023274"/>
    </source>
</evidence>
<evidence type="ECO:0000256" key="2">
    <source>
        <dbReference type="ARBA" id="ARBA00011838"/>
    </source>
</evidence>
<dbReference type="Gene3D" id="3.90.1180.10">
    <property type="entry name" value="Ribosomal protein L13"/>
    <property type="match status" value="1"/>
</dbReference>
<dbReference type="InterPro" id="IPR005823">
    <property type="entry name" value="Ribosomal_uL13_bac-type"/>
</dbReference>
<evidence type="ECO:0000256" key="6">
    <source>
        <dbReference type="HAMAP-Rule" id="MF_01366"/>
    </source>
</evidence>
<name>A0A7W8DGG4_9BACT</name>
<dbReference type="PANTHER" id="PTHR11545:SF2">
    <property type="entry name" value="LARGE RIBOSOMAL SUBUNIT PROTEIN UL13M"/>
    <property type="match status" value="1"/>
</dbReference>
<dbReference type="InterPro" id="IPR036899">
    <property type="entry name" value="Ribosomal_uL13_sf"/>
</dbReference>
<dbReference type="HAMAP" id="MF_01366">
    <property type="entry name" value="Ribosomal_uL13"/>
    <property type="match status" value="1"/>
</dbReference>
<dbReference type="InterPro" id="IPR005822">
    <property type="entry name" value="Ribosomal_uL13"/>
</dbReference>
<comment type="function">
    <text evidence="6">This protein is one of the early assembly proteins of the 50S ribosomal subunit, although it is not seen to bind rRNA by itself. It is important during the early stages of 50S assembly.</text>
</comment>
<dbReference type="Pfam" id="PF00572">
    <property type="entry name" value="Ribosomal_L13"/>
    <property type="match status" value="1"/>
</dbReference>
<comment type="subunit">
    <text evidence="2 6">Part of the 50S ribosomal subunit.</text>
</comment>
<evidence type="ECO:0000256" key="3">
    <source>
        <dbReference type="ARBA" id="ARBA00022980"/>
    </source>
</evidence>
<dbReference type="GO" id="GO:0006412">
    <property type="term" value="P:translation"/>
    <property type="evidence" value="ECO:0007669"/>
    <property type="project" value="UniProtKB-UniRule"/>
</dbReference>
<accession>A0A7W8DGG4</accession>
<keyword evidence="8" id="KW-1185">Reference proteome</keyword>
<evidence type="ECO:0000256" key="5">
    <source>
        <dbReference type="ARBA" id="ARBA00035201"/>
    </source>
</evidence>
<evidence type="ECO:0000256" key="1">
    <source>
        <dbReference type="ARBA" id="ARBA00006227"/>
    </source>
</evidence>
<sequence length="141" mass="16165">MKTYVSKGDIEKKWYVVDAEGKNLGRLSTEVARILRGKHKPTFTPHVNDGDYVIIVNADKVEVSGKKADKKVYYRHSWYTGGLKAQTYREMMEKKPEEVIVKAVKGMLPKNKLARQIIKQLRVYTGPEHPHTANQPETLNL</sequence>
<protein>
    <recommendedName>
        <fullName evidence="5 6">Large ribosomal subunit protein uL13</fullName>
    </recommendedName>
</protein>
<dbReference type="GO" id="GO:0003729">
    <property type="term" value="F:mRNA binding"/>
    <property type="evidence" value="ECO:0007669"/>
    <property type="project" value="TreeGrafter"/>
</dbReference>
<evidence type="ECO:0000313" key="8">
    <source>
        <dbReference type="Proteomes" id="UP000528322"/>
    </source>
</evidence>